<sequence length="392" mass="43428">MGHGARYPAWCMSYFWFAFLQALFAIIPLCVVAYFIGLIRRHNRHGGVPPPYVILITVTTITSVVILLSTVAIIYRFRNAAYDDSNLRNDDECELEDESDFEVGRGTIDIDVQAPGYLWPFAFVASQVSMTFMWIGIFVYIMLLSGGISTSCTIPHADKWCTGRYEQTCHSYVTVCHLGNLLVVSCALEACLWISGTISMFINSAITYRKRSILGFYSVAQLFSSRRHTTSRTSRATSTVRSTNHLNSSSRIVSGTQSFPSAFWRPKRNASSDSMGDNTIYLQCMRNSTMEAANRMNTVTYDSAGCVADHANPFEDTSDGDVIRAPTAAYPQASNGSNHAFGAGSILSHSHRHEVMPTSHRRPSSSWYVQVHEPVDPGGQDPVEFAAKTIVS</sequence>
<reference evidence="2" key="1">
    <citation type="journal article" date="2024" name="Front. Bioeng. Biotechnol.">
        <title>Genome-scale model development and genomic sequencing of the oleaginous clade Lipomyces.</title>
        <authorList>
            <person name="Czajka J.J."/>
            <person name="Han Y."/>
            <person name="Kim J."/>
            <person name="Mondo S.J."/>
            <person name="Hofstad B.A."/>
            <person name="Robles A."/>
            <person name="Haridas S."/>
            <person name="Riley R."/>
            <person name="LaButti K."/>
            <person name="Pangilinan J."/>
            <person name="Andreopoulos W."/>
            <person name="Lipzen A."/>
            <person name="Yan J."/>
            <person name="Wang M."/>
            <person name="Ng V."/>
            <person name="Grigoriev I.V."/>
            <person name="Spatafora J.W."/>
            <person name="Magnuson J.K."/>
            <person name="Baker S.E."/>
            <person name="Pomraning K.R."/>
        </authorList>
    </citation>
    <scope>NUCLEOTIDE SEQUENCE [LARGE SCALE GENOMIC DNA]</scope>
    <source>
        <strain evidence="2">CBS 7786</strain>
    </source>
</reference>
<gene>
    <name evidence="1" type="ORF">V1525DRAFT_408283</name>
</gene>
<accession>A0ACC3SWH7</accession>
<proteinExistence type="predicted"/>
<dbReference type="Proteomes" id="UP001433508">
    <property type="component" value="Unassembled WGS sequence"/>
</dbReference>
<protein>
    <submittedName>
        <fullName evidence="1">Uncharacterized protein</fullName>
    </submittedName>
</protein>
<comment type="caution">
    <text evidence="1">The sequence shown here is derived from an EMBL/GenBank/DDBJ whole genome shotgun (WGS) entry which is preliminary data.</text>
</comment>
<dbReference type="EMBL" id="MU971398">
    <property type="protein sequence ID" value="KAK9236023.1"/>
    <property type="molecule type" value="Genomic_DNA"/>
</dbReference>
<organism evidence="1 2">
    <name type="scientific">Lipomyces kononenkoae</name>
    <name type="common">Yeast</name>
    <dbReference type="NCBI Taxonomy" id="34357"/>
    <lineage>
        <taxon>Eukaryota</taxon>
        <taxon>Fungi</taxon>
        <taxon>Dikarya</taxon>
        <taxon>Ascomycota</taxon>
        <taxon>Saccharomycotina</taxon>
        <taxon>Lipomycetes</taxon>
        <taxon>Lipomycetales</taxon>
        <taxon>Lipomycetaceae</taxon>
        <taxon>Lipomyces</taxon>
    </lineage>
</organism>
<name>A0ACC3SWH7_LIPKO</name>
<evidence type="ECO:0000313" key="1">
    <source>
        <dbReference type="EMBL" id="KAK9236023.1"/>
    </source>
</evidence>
<keyword evidence="2" id="KW-1185">Reference proteome</keyword>
<evidence type="ECO:0000313" key="2">
    <source>
        <dbReference type="Proteomes" id="UP001433508"/>
    </source>
</evidence>